<sequence>MLLQVESTSLDDYSAPDSIQFDTPHPKTKPTRIKYDFFDMQTGRKRYDGGPLMEQPSYTRRKTGSVICAVRRFRSIRKYNEQLDYEIRQLVQFQQTAFEAAVLFRTMSYTSLWPPLHTAKEIDYTLRFRFPRSQKHVARLRRLLATDVQ</sequence>
<accession>A0A1B0FQT4</accession>
<keyword evidence="2" id="KW-1185">Reference proteome</keyword>
<name>A0A1B0FQT4_GLOMM</name>
<dbReference type="AlphaFoldDB" id="A0A1B0FQT4"/>
<dbReference type="Proteomes" id="UP000092444">
    <property type="component" value="Unassembled WGS sequence"/>
</dbReference>
<dbReference type="EnsemblMetazoa" id="GMOY006270-RA">
    <property type="protein sequence ID" value="GMOY006270-PA"/>
    <property type="gene ID" value="GMOY006270"/>
</dbReference>
<evidence type="ECO:0000313" key="2">
    <source>
        <dbReference type="Proteomes" id="UP000092444"/>
    </source>
</evidence>
<dbReference type="Pfam" id="PF16037">
    <property type="entry name" value="DUF4790"/>
    <property type="match status" value="1"/>
</dbReference>
<dbReference type="InterPro" id="IPR032004">
    <property type="entry name" value="DUF4790"/>
</dbReference>
<organism evidence="1 2">
    <name type="scientific">Glossina morsitans morsitans</name>
    <name type="common">Savannah tsetse fly</name>
    <dbReference type="NCBI Taxonomy" id="37546"/>
    <lineage>
        <taxon>Eukaryota</taxon>
        <taxon>Metazoa</taxon>
        <taxon>Ecdysozoa</taxon>
        <taxon>Arthropoda</taxon>
        <taxon>Hexapoda</taxon>
        <taxon>Insecta</taxon>
        <taxon>Pterygota</taxon>
        <taxon>Neoptera</taxon>
        <taxon>Endopterygota</taxon>
        <taxon>Diptera</taxon>
        <taxon>Brachycera</taxon>
        <taxon>Muscomorpha</taxon>
        <taxon>Hippoboscoidea</taxon>
        <taxon>Glossinidae</taxon>
        <taxon>Glossina</taxon>
    </lineage>
</organism>
<evidence type="ECO:0000313" key="1">
    <source>
        <dbReference type="EnsemblMetazoa" id="GMOY006270-PA"/>
    </source>
</evidence>
<protein>
    <submittedName>
        <fullName evidence="1">Uncharacterized protein</fullName>
    </submittedName>
</protein>
<reference evidence="1" key="1">
    <citation type="submission" date="2020-05" db="UniProtKB">
        <authorList>
            <consortium name="EnsemblMetazoa"/>
        </authorList>
    </citation>
    <scope>IDENTIFICATION</scope>
    <source>
        <strain evidence="1">Yale</strain>
    </source>
</reference>
<dbReference type="VEuPathDB" id="VectorBase:GMOY006270"/>
<dbReference type="EMBL" id="CCAG010023846">
    <property type="status" value="NOT_ANNOTATED_CDS"/>
    <property type="molecule type" value="Genomic_DNA"/>
</dbReference>
<proteinExistence type="predicted"/>
<dbReference type="PhylomeDB" id="A0A1B0FQT4"/>